<dbReference type="AlphaFoldDB" id="A0A9P7A4I0"/>
<keyword evidence="1" id="KW-0812">Transmembrane</keyword>
<dbReference type="EMBL" id="JABBWD010000003">
    <property type="protein sequence ID" value="KAG1782269.1"/>
    <property type="molecule type" value="Genomic_DNA"/>
</dbReference>
<name>A0A9P7A4I0_9AGAM</name>
<comment type="caution">
    <text evidence="2">The sequence shown here is derived from an EMBL/GenBank/DDBJ whole genome shotgun (WGS) entry which is preliminary data.</text>
</comment>
<proteinExistence type="predicted"/>
<dbReference type="Proteomes" id="UP000714275">
    <property type="component" value="Unassembled WGS sequence"/>
</dbReference>
<protein>
    <submittedName>
        <fullName evidence="2">Uncharacterized protein</fullName>
    </submittedName>
</protein>
<organism evidence="2 3">
    <name type="scientific">Suillus placidus</name>
    <dbReference type="NCBI Taxonomy" id="48579"/>
    <lineage>
        <taxon>Eukaryota</taxon>
        <taxon>Fungi</taxon>
        <taxon>Dikarya</taxon>
        <taxon>Basidiomycota</taxon>
        <taxon>Agaricomycotina</taxon>
        <taxon>Agaricomycetes</taxon>
        <taxon>Agaricomycetidae</taxon>
        <taxon>Boletales</taxon>
        <taxon>Suillineae</taxon>
        <taxon>Suillaceae</taxon>
        <taxon>Suillus</taxon>
    </lineage>
</organism>
<evidence type="ECO:0000256" key="1">
    <source>
        <dbReference type="SAM" id="Phobius"/>
    </source>
</evidence>
<feature type="transmembrane region" description="Helical" evidence="1">
    <location>
        <begin position="45"/>
        <end position="68"/>
    </location>
</feature>
<keyword evidence="1" id="KW-0472">Membrane</keyword>
<sequence>MILHVQDYLFFLFLVGLDYVDIFGYRSNVRVIRIFPIGSNSMFNSSVLVFEYNGGVFGIIFQIVLMAFMKNGRNDHLSLLIGNGAVANMICREVEPHDEGGVYCKSSKGNPIVYSLVLGFWVSPKTTSHDAHWQEVPNKTSHCVQSSPANQHEASRLTKFWVTSTSLASGAVPAKPFKLIPYHTQLTRSLRVSGSGNWPHGRDGGLKHMSFSPTLPPDSKTVPHRDVVLLAECCHSAKWLLPANILAGWTNAQRSEQYSVLTVQILLVSFLPKCRELVQGSNLESKGTPSFSSALILPYIPGVIILRMTTIDLVVDCASCGSAVALTICQSDQNDNGGKPMARAYDHCGQTS</sequence>
<evidence type="ECO:0000313" key="2">
    <source>
        <dbReference type="EMBL" id="KAG1782269.1"/>
    </source>
</evidence>
<keyword evidence="3" id="KW-1185">Reference proteome</keyword>
<dbReference type="OrthoDB" id="2684248at2759"/>
<accession>A0A9P7A4I0</accession>
<keyword evidence="1" id="KW-1133">Transmembrane helix</keyword>
<gene>
    <name evidence="2" type="ORF">EV702DRAFT_1041149</name>
</gene>
<reference evidence="2" key="1">
    <citation type="journal article" date="2020" name="New Phytol.">
        <title>Comparative genomics reveals dynamic genome evolution in host specialist ectomycorrhizal fungi.</title>
        <authorList>
            <person name="Lofgren L.A."/>
            <person name="Nguyen N.H."/>
            <person name="Vilgalys R."/>
            <person name="Ruytinx J."/>
            <person name="Liao H.L."/>
            <person name="Branco S."/>
            <person name="Kuo A."/>
            <person name="LaButti K."/>
            <person name="Lipzen A."/>
            <person name="Andreopoulos W."/>
            <person name="Pangilinan J."/>
            <person name="Riley R."/>
            <person name="Hundley H."/>
            <person name="Na H."/>
            <person name="Barry K."/>
            <person name="Grigoriev I.V."/>
            <person name="Stajich J.E."/>
            <person name="Kennedy P.G."/>
        </authorList>
    </citation>
    <scope>NUCLEOTIDE SEQUENCE</scope>
    <source>
        <strain evidence="2">DOB743</strain>
    </source>
</reference>
<feature type="transmembrane region" description="Helical" evidence="1">
    <location>
        <begin position="7"/>
        <end position="25"/>
    </location>
</feature>
<evidence type="ECO:0000313" key="3">
    <source>
        <dbReference type="Proteomes" id="UP000714275"/>
    </source>
</evidence>